<dbReference type="InterPro" id="IPR038408">
    <property type="entry name" value="GNK2_sf"/>
</dbReference>
<evidence type="ECO:0000256" key="2">
    <source>
        <dbReference type="ARBA" id="ARBA00012513"/>
    </source>
</evidence>
<keyword evidence="9" id="KW-0418">Kinase</keyword>
<evidence type="ECO:0000256" key="14">
    <source>
        <dbReference type="ARBA" id="ARBA00023170"/>
    </source>
</evidence>
<keyword evidence="13" id="KW-1015">Disulfide bond</keyword>
<evidence type="ECO:0000256" key="9">
    <source>
        <dbReference type="ARBA" id="ARBA00022777"/>
    </source>
</evidence>
<keyword evidence="6" id="KW-0732">Signal</keyword>
<dbReference type="AlphaFoldDB" id="A0ABD3KMN8"/>
<keyword evidence="4" id="KW-0808">Transferase</keyword>
<dbReference type="CDD" id="cd14066">
    <property type="entry name" value="STKc_IRAK"/>
    <property type="match status" value="1"/>
</dbReference>
<dbReference type="Pfam" id="PF01657">
    <property type="entry name" value="Stress-antifung"/>
    <property type="match status" value="2"/>
</dbReference>
<dbReference type="FunFam" id="3.30.430.20:FF:000002">
    <property type="entry name" value="Cysteine-rich receptor-like protein kinase 10"/>
    <property type="match status" value="1"/>
</dbReference>
<evidence type="ECO:0000256" key="1">
    <source>
        <dbReference type="ARBA" id="ARBA00004167"/>
    </source>
</evidence>
<dbReference type="PROSITE" id="PS51473">
    <property type="entry name" value="GNK2"/>
    <property type="match status" value="2"/>
</dbReference>
<dbReference type="PANTHER" id="PTHR27002:SF123">
    <property type="entry name" value="CYSTEINE-RICH RECEPTOR-LIKE PROTEIN KINASE 45"/>
    <property type="match status" value="1"/>
</dbReference>
<keyword evidence="23" id="KW-1185">Reference proteome</keyword>
<dbReference type="GO" id="GO:0005524">
    <property type="term" value="F:ATP binding"/>
    <property type="evidence" value="ECO:0007669"/>
    <property type="project" value="UniProtKB-UniRule"/>
</dbReference>
<dbReference type="InterPro" id="IPR000719">
    <property type="entry name" value="Prot_kinase_dom"/>
</dbReference>
<feature type="domain" description="Protein kinase" evidence="20">
    <location>
        <begin position="364"/>
        <end position="650"/>
    </location>
</feature>
<keyword evidence="11 19" id="KW-1133">Transmembrane helix</keyword>
<dbReference type="InterPro" id="IPR021820">
    <property type="entry name" value="S-locus_recpt_kinase_C"/>
</dbReference>
<dbReference type="EC" id="2.7.11.1" evidence="2"/>
<reference evidence="22 23" key="1">
    <citation type="submission" date="2024-11" db="EMBL/GenBank/DDBJ databases">
        <title>Chromosome-level genome assembly of Eucalyptus globulus Labill. provides insights into its genome evolution.</title>
        <authorList>
            <person name="Li X."/>
        </authorList>
    </citation>
    <scope>NUCLEOTIDE SEQUENCE [LARGE SCALE GENOMIC DNA]</scope>
    <source>
        <strain evidence="22">CL2024</strain>
        <tissue evidence="22">Fresh tender leaves</tissue>
    </source>
</reference>
<evidence type="ECO:0000259" key="21">
    <source>
        <dbReference type="PROSITE" id="PS51473"/>
    </source>
</evidence>
<comment type="caution">
    <text evidence="22">The sequence shown here is derived from an EMBL/GenBank/DDBJ whole genome shotgun (WGS) entry which is preliminary data.</text>
</comment>
<dbReference type="PANTHER" id="PTHR27002">
    <property type="entry name" value="RECEPTOR-LIKE SERINE/THREONINE-PROTEIN KINASE SD1-8"/>
    <property type="match status" value="1"/>
</dbReference>
<sequence>MNYLGECEDLMCRREKMERGPLSYFLFTFILLSTRGLHMSVEADYLTNSCQYEYGNYSTNSTFESNLKLLLDSLPYNTATTGFYNTTVGEGLNRINGQALCRGDASSTACESCVSNASQGIMKLCNAVDALIWYELCQVRYSFRDFFSNTAYTGKYPDSNSQDKLASDPADYYTYLMYLMENISTEAAYVNTTQMFATGQINYSLSQTIYGLVQCTRDMSGNDCYNCLNSAFGDLKACCHLREGGTVVSRNCNARYEPYRFFNGSITSVLSYPASTGTGDKWKKGRIVLIVGILGLLLAVLAGSCAVYFNWRKAKQDLERSPHAVLHDLVNPVSVEITEEGNLVSSEELPFMDLATLKAATDDFSSSNKLGQGGFGTVYKGLLSDGKEVAVKRLSRKSWQGLEEFKNEVILIAKLQHRNLVRLLGCGIEGDEKLLVYEFMPNKSLDIYIFDSDQRAQLDWYTCNYIIDGIARGLVYLHEDSRLRIIHRDLKPSNVLLDHEMVAKISDFGMARIFCENQSSANTRRVVGTYGYMAPEYAMGGLFSVKSDVFSFGVILLEIISGKRNSGFYLTEQAQTLLAYAWKLWTEGKELELVDPSLAESGQAAEIVRCIHVGLLCVQEDPEDRPTMSEVVTLLGGQKGTPPQPKKPAFWVGRAAQELDQSLAPNLSANDITVSSISPR</sequence>
<dbReference type="PROSITE" id="PS50011">
    <property type="entry name" value="PROTEIN_KINASE_DOM"/>
    <property type="match status" value="1"/>
</dbReference>
<dbReference type="Gene3D" id="3.30.200.20">
    <property type="entry name" value="Phosphorylase Kinase, domain 1"/>
    <property type="match status" value="1"/>
</dbReference>
<keyword evidence="15" id="KW-0325">Glycoprotein</keyword>
<organism evidence="22 23">
    <name type="scientific">Eucalyptus globulus</name>
    <name type="common">Tasmanian blue gum</name>
    <dbReference type="NCBI Taxonomy" id="34317"/>
    <lineage>
        <taxon>Eukaryota</taxon>
        <taxon>Viridiplantae</taxon>
        <taxon>Streptophyta</taxon>
        <taxon>Embryophyta</taxon>
        <taxon>Tracheophyta</taxon>
        <taxon>Spermatophyta</taxon>
        <taxon>Magnoliopsida</taxon>
        <taxon>eudicotyledons</taxon>
        <taxon>Gunneridae</taxon>
        <taxon>Pentapetalae</taxon>
        <taxon>rosids</taxon>
        <taxon>malvids</taxon>
        <taxon>Myrtales</taxon>
        <taxon>Myrtaceae</taxon>
        <taxon>Myrtoideae</taxon>
        <taxon>Eucalypteae</taxon>
        <taxon>Eucalyptus</taxon>
    </lineage>
</organism>
<comment type="catalytic activity">
    <reaction evidence="17">
        <text>L-seryl-[protein] + ATP = O-phospho-L-seryl-[protein] + ADP + H(+)</text>
        <dbReference type="Rhea" id="RHEA:17989"/>
        <dbReference type="Rhea" id="RHEA-COMP:9863"/>
        <dbReference type="Rhea" id="RHEA-COMP:11604"/>
        <dbReference type="ChEBI" id="CHEBI:15378"/>
        <dbReference type="ChEBI" id="CHEBI:29999"/>
        <dbReference type="ChEBI" id="CHEBI:30616"/>
        <dbReference type="ChEBI" id="CHEBI:83421"/>
        <dbReference type="ChEBI" id="CHEBI:456216"/>
        <dbReference type="EC" id="2.7.11.1"/>
    </reaction>
</comment>
<keyword evidence="12 19" id="KW-0472">Membrane</keyword>
<dbReference type="PROSITE" id="PS00108">
    <property type="entry name" value="PROTEIN_KINASE_ST"/>
    <property type="match status" value="1"/>
</dbReference>
<dbReference type="InterPro" id="IPR001245">
    <property type="entry name" value="Ser-Thr/Tyr_kinase_cat_dom"/>
</dbReference>
<evidence type="ECO:0000256" key="17">
    <source>
        <dbReference type="ARBA" id="ARBA00048679"/>
    </source>
</evidence>
<evidence type="ECO:0000256" key="15">
    <source>
        <dbReference type="ARBA" id="ARBA00023180"/>
    </source>
</evidence>
<feature type="transmembrane region" description="Helical" evidence="19">
    <location>
        <begin position="287"/>
        <end position="311"/>
    </location>
</feature>
<dbReference type="PROSITE" id="PS00107">
    <property type="entry name" value="PROTEIN_KINASE_ATP"/>
    <property type="match status" value="1"/>
</dbReference>
<name>A0ABD3KMN8_EUCGL</name>
<comment type="subcellular location">
    <subcellularLocation>
        <location evidence="1">Membrane</location>
        <topology evidence="1">Single-pass membrane protein</topology>
    </subcellularLocation>
</comment>
<dbReference type="Gene3D" id="1.10.510.10">
    <property type="entry name" value="Transferase(Phosphotransferase) domain 1"/>
    <property type="match status" value="1"/>
</dbReference>
<dbReference type="InterPro" id="IPR017441">
    <property type="entry name" value="Protein_kinase_ATP_BS"/>
</dbReference>
<dbReference type="InterPro" id="IPR008271">
    <property type="entry name" value="Ser/Thr_kinase_AS"/>
</dbReference>
<evidence type="ECO:0000256" key="7">
    <source>
        <dbReference type="ARBA" id="ARBA00022737"/>
    </source>
</evidence>
<evidence type="ECO:0000313" key="22">
    <source>
        <dbReference type="EMBL" id="KAL3740642.1"/>
    </source>
</evidence>
<dbReference type="GO" id="GO:0016020">
    <property type="term" value="C:membrane"/>
    <property type="evidence" value="ECO:0007669"/>
    <property type="project" value="UniProtKB-SubCell"/>
</dbReference>
<evidence type="ECO:0000259" key="20">
    <source>
        <dbReference type="PROSITE" id="PS50011"/>
    </source>
</evidence>
<dbReference type="InterPro" id="IPR002902">
    <property type="entry name" value="GNK2"/>
</dbReference>
<dbReference type="GO" id="GO:0004674">
    <property type="term" value="F:protein serine/threonine kinase activity"/>
    <property type="evidence" value="ECO:0007669"/>
    <property type="project" value="UniProtKB-KW"/>
</dbReference>
<evidence type="ECO:0000256" key="5">
    <source>
        <dbReference type="ARBA" id="ARBA00022692"/>
    </source>
</evidence>
<evidence type="ECO:0000256" key="16">
    <source>
        <dbReference type="ARBA" id="ARBA00047899"/>
    </source>
</evidence>
<evidence type="ECO:0000256" key="3">
    <source>
        <dbReference type="ARBA" id="ARBA00022527"/>
    </source>
</evidence>
<dbReference type="CDD" id="cd23509">
    <property type="entry name" value="Gnk2-like"/>
    <property type="match status" value="2"/>
</dbReference>
<keyword evidence="3" id="KW-0723">Serine/threonine-protein kinase</keyword>
<dbReference type="SUPFAM" id="SSF56112">
    <property type="entry name" value="Protein kinase-like (PK-like)"/>
    <property type="match status" value="1"/>
</dbReference>
<accession>A0ABD3KMN8</accession>
<evidence type="ECO:0000256" key="18">
    <source>
        <dbReference type="PROSITE-ProRule" id="PRU10141"/>
    </source>
</evidence>
<dbReference type="Pfam" id="PF07714">
    <property type="entry name" value="PK_Tyr_Ser-Thr"/>
    <property type="match status" value="1"/>
</dbReference>
<dbReference type="Proteomes" id="UP001634007">
    <property type="component" value="Unassembled WGS sequence"/>
</dbReference>
<feature type="domain" description="Gnk2-homologous" evidence="21">
    <location>
        <begin position="154"/>
        <end position="261"/>
    </location>
</feature>
<keyword evidence="8 18" id="KW-0547">Nucleotide-binding</keyword>
<dbReference type="Gene3D" id="3.30.430.20">
    <property type="entry name" value="Gnk2 domain, C-X8-C-X2-C motif"/>
    <property type="match status" value="2"/>
</dbReference>
<evidence type="ECO:0000256" key="19">
    <source>
        <dbReference type="SAM" id="Phobius"/>
    </source>
</evidence>
<evidence type="ECO:0000256" key="6">
    <source>
        <dbReference type="ARBA" id="ARBA00022729"/>
    </source>
</evidence>
<dbReference type="InterPro" id="IPR011009">
    <property type="entry name" value="Kinase-like_dom_sf"/>
</dbReference>
<proteinExistence type="predicted"/>
<feature type="domain" description="Gnk2-homologous" evidence="21">
    <location>
        <begin position="45"/>
        <end position="146"/>
    </location>
</feature>
<evidence type="ECO:0000313" key="23">
    <source>
        <dbReference type="Proteomes" id="UP001634007"/>
    </source>
</evidence>
<evidence type="ECO:0000256" key="10">
    <source>
        <dbReference type="ARBA" id="ARBA00022840"/>
    </source>
</evidence>
<keyword evidence="10 18" id="KW-0067">ATP-binding</keyword>
<feature type="binding site" evidence="18">
    <location>
        <position position="392"/>
    </location>
    <ligand>
        <name>ATP</name>
        <dbReference type="ChEBI" id="CHEBI:30616"/>
    </ligand>
</feature>
<evidence type="ECO:0000256" key="8">
    <source>
        <dbReference type="ARBA" id="ARBA00022741"/>
    </source>
</evidence>
<gene>
    <name evidence="22" type="ORF">ACJRO7_021850</name>
</gene>
<dbReference type="FunFam" id="3.30.200.20:FF:000195">
    <property type="entry name" value="G-type lectin S-receptor-like serine/threonine-protein kinase"/>
    <property type="match status" value="1"/>
</dbReference>
<protein>
    <recommendedName>
        <fullName evidence="2">non-specific serine/threonine protein kinase</fullName>
        <ecNumber evidence="2">2.7.11.1</ecNumber>
    </recommendedName>
</protein>
<evidence type="ECO:0000256" key="11">
    <source>
        <dbReference type="ARBA" id="ARBA00022989"/>
    </source>
</evidence>
<keyword evidence="5 19" id="KW-0812">Transmembrane</keyword>
<evidence type="ECO:0000256" key="12">
    <source>
        <dbReference type="ARBA" id="ARBA00023136"/>
    </source>
</evidence>
<keyword evidence="14" id="KW-0675">Receptor</keyword>
<dbReference type="FunFam" id="1.10.510.10:FF:001697">
    <property type="entry name" value="Uncharacterized protein"/>
    <property type="match status" value="1"/>
</dbReference>
<keyword evidence="7" id="KW-0677">Repeat</keyword>
<evidence type="ECO:0000256" key="4">
    <source>
        <dbReference type="ARBA" id="ARBA00022679"/>
    </source>
</evidence>
<dbReference type="Pfam" id="PF11883">
    <property type="entry name" value="DUF3403"/>
    <property type="match status" value="1"/>
</dbReference>
<dbReference type="SMART" id="SM00220">
    <property type="entry name" value="S_TKc"/>
    <property type="match status" value="1"/>
</dbReference>
<feature type="transmembrane region" description="Helical" evidence="19">
    <location>
        <begin position="21"/>
        <end position="41"/>
    </location>
</feature>
<dbReference type="EMBL" id="JBJKBG010000005">
    <property type="protein sequence ID" value="KAL3740642.1"/>
    <property type="molecule type" value="Genomic_DNA"/>
</dbReference>
<comment type="catalytic activity">
    <reaction evidence="16">
        <text>L-threonyl-[protein] + ATP = O-phospho-L-threonyl-[protein] + ADP + H(+)</text>
        <dbReference type="Rhea" id="RHEA:46608"/>
        <dbReference type="Rhea" id="RHEA-COMP:11060"/>
        <dbReference type="Rhea" id="RHEA-COMP:11605"/>
        <dbReference type="ChEBI" id="CHEBI:15378"/>
        <dbReference type="ChEBI" id="CHEBI:30013"/>
        <dbReference type="ChEBI" id="CHEBI:30616"/>
        <dbReference type="ChEBI" id="CHEBI:61977"/>
        <dbReference type="ChEBI" id="CHEBI:456216"/>
        <dbReference type="EC" id="2.7.11.1"/>
    </reaction>
</comment>
<evidence type="ECO:0000256" key="13">
    <source>
        <dbReference type="ARBA" id="ARBA00023157"/>
    </source>
</evidence>